<comment type="caution">
    <text evidence="2">The sequence shown here is derived from an EMBL/GenBank/DDBJ whole genome shotgun (WGS) entry which is preliminary data.</text>
</comment>
<dbReference type="Proteomes" id="UP001570417">
    <property type="component" value="Unassembled WGS sequence"/>
</dbReference>
<proteinExistence type="predicted"/>
<dbReference type="RefSeq" id="WP_372267242.1">
    <property type="nucleotide sequence ID" value="NZ_JBFRUW010000061.1"/>
</dbReference>
<gene>
    <name evidence="2" type="ORF">AB4566_16730</name>
</gene>
<sequence>MDYRIITSFIIMLLTLPNFSYAAYPNLAWTTFNESGTKVYDTNNVIKVAIEADRFIQLRNYQKFEANGSDIFKEINDIGQFELNAYVNSTLMNGISDVVGEFACATYRHYSKKPETRKCNESYGNKKVIEGMPFQDGQYISKRISVSVNHISTPSRSYDLYLPSANESPLSSFWGAAHELGSFFVRLDKESTVLKIFIDAYRLNSDGERTKKIVAKPQVIVIVIPSTSKIGNKNSESEAKIYAISNAQVLVPIYTH</sequence>
<keyword evidence="3" id="KW-1185">Reference proteome</keyword>
<accession>A0ABV4NEQ5</accession>
<feature type="signal peptide" evidence="1">
    <location>
        <begin position="1"/>
        <end position="22"/>
    </location>
</feature>
<name>A0ABV4NEQ5_9VIBR</name>
<evidence type="ECO:0000313" key="2">
    <source>
        <dbReference type="EMBL" id="MFA0569920.1"/>
    </source>
</evidence>
<protein>
    <submittedName>
        <fullName evidence="2">Uncharacterized protein</fullName>
    </submittedName>
</protein>
<dbReference type="EMBL" id="JBFRUW010000061">
    <property type="protein sequence ID" value="MFA0569920.1"/>
    <property type="molecule type" value="Genomic_DNA"/>
</dbReference>
<feature type="chain" id="PRO_5045651097" evidence="1">
    <location>
        <begin position="23"/>
        <end position="256"/>
    </location>
</feature>
<evidence type="ECO:0000313" key="3">
    <source>
        <dbReference type="Proteomes" id="UP001570417"/>
    </source>
</evidence>
<evidence type="ECO:0000256" key="1">
    <source>
        <dbReference type="SAM" id="SignalP"/>
    </source>
</evidence>
<reference evidence="2 3" key="1">
    <citation type="journal article" date="2024" name="ISME J.">
        <title>Tailless and filamentous prophages are predominant in marine Vibrio.</title>
        <authorList>
            <person name="Steensen K."/>
            <person name="Seneca J."/>
            <person name="Bartlau N."/>
            <person name="Yu X.A."/>
            <person name="Hussain F.A."/>
            <person name="Polz M.F."/>
        </authorList>
    </citation>
    <scope>NUCLEOTIDE SEQUENCE [LARGE SCALE GENOMIC DNA]</scope>
    <source>
        <strain evidence="2 3">10N.222.51.A1</strain>
    </source>
</reference>
<organism evidence="2 3">
    <name type="scientific">Vibrio gallaecicus</name>
    <dbReference type="NCBI Taxonomy" id="552386"/>
    <lineage>
        <taxon>Bacteria</taxon>
        <taxon>Pseudomonadati</taxon>
        <taxon>Pseudomonadota</taxon>
        <taxon>Gammaproteobacteria</taxon>
        <taxon>Vibrionales</taxon>
        <taxon>Vibrionaceae</taxon>
        <taxon>Vibrio</taxon>
    </lineage>
</organism>
<keyword evidence="1" id="KW-0732">Signal</keyword>